<evidence type="ECO:0000313" key="2">
    <source>
        <dbReference type="EMBL" id="MCM1988481.1"/>
    </source>
</evidence>
<dbReference type="AlphaFoldDB" id="A0A9J6NX60"/>
<reference evidence="2" key="2">
    <citation type="submission" date="2021-04" db="EMBL/GenBank/DDBJ databases">
        <authorList>
            <person name="Dong X."/>
        </authorList>
    </citation>
    <scope>NUCLEOTIDE SEQUENCE</scope>
    <source>
        <strain evidence="2">ZWT</strain>
    </source>
</reference>
<organism evidence="2 3">
    <name type="scientific">Oceanirhabdus seepicola</name>
    <dbReference type="NCBI Taxonomy" id="2828781"/>
    <lineage>
        <taxon>Bacteria</taxon>
        <taxon>Bacillati</taxon>
        <taxon>Bacillota</taxon>
        <taxon>Clostridia</taxon>
        <taxon>Eubacteriales</taxon>
        <taxon>Clostridiaceae</taxon>
        <taxon>Oceanirhabdus</taxon>
    </lineage>
</organism>
<protein>
    <submittedName>
        <fullName evidence="2">DUF3267 domain-containing protein</fullName>
    </submittedName>
</protein>
<dbReference type="RefSeq" id="WP_250857347.1">
    <property type="nucleotide sequence ID" value="NZ_JAGSOJ010000001.1"/>
</dbReference>
<proteinExistence type="predicted"/>
<gene>
    <name evidence="2" type="ORF">KDK92_01930</name>
</gene>
<name>A0A9J6NX60_9CLOT</name>
<feature type="transmembrane region" description="Helical" evidence="1">
    <location>
        <begin position="21"/>
        <end position="39"/>
    </location>
</feature>
<comment type="caution">
    <text evidence="2">The sequence shown here is derived from an EMBL/GenBank/DDBJ whole genome shotgun (WGS) entry which is preliminary data.</text>
</comment>
<evidence type="ECO:0000313" key="3">
    <source>
        <dbReference type="Proteomes" id="UP001056429"/>
    </source>
</evidence>
<evidence type="ECO:0000256" key="1">
    <source>
        <dbReference type="SAM" id="Phobius"/>
    </source>
</evidence>
<dbReference type="Proteomes" id="UP001056429">
    <property type="component" value="Unassembled WGS sequence"/>
</dbReference>
<dbReference type="InterPro" id="IPR021683">
    <property type="entry name" value="DUF3267"/>
</dbReference>
<reference evidence="2" key="1">
    <citation type="journal article" date="2021" name="mSystems">
        <title>Bacteria and Archaea Synergistically Convert Glycine Betaine to Biogenic Methane in the Formosa Cold Seep of the South China Sea.</title>
        <authorList>
            <person name="Li L."/>
            <person name="Zhang W."/>
            <person name="Zhang S."/>
            <person name="Song L."/>
            <person name="Sun Q."/>
            <person name="Zhang H."/>
            <person name="Xiang H."/>
            <person name="Dong X."/>
        </authorList>
    </citation>
    <scope>NUCLEOTIDE SEQUENCE</scope>
    <source>
        <strain evidence="2">ZWT</strain>
    </source>
</reference>
<keyword evidence="3" id="KW-1185">Reference proteome</keyword>
<sequence>MDGYERVEIKPEIHFLANESIKVFIIALVIGIISNVTLHGINVKFYYYGVILAIGLYGVGIVVHEIIHALSFRYYSRISWRNIKFGFHKEYLCPYVHCKVRVENRFMGVVLILPTIITGILPWVFGIINGSYVFIVVGALLISGGVGDFSMFIELRKFPKNAQVYDCENDIGCEVYIKRNNS</sequence>
<keyword evidence="1" id="KW-0812">Transmembrane</keyword>
<dbReference type="Pfam" id="PF11667">
    <property type="entry name" value="DUF3267"/>
    <property type="match status" value="1"/>
</dbReference>
<keyword evidence="1" id="KW-1133">Transmembrane helix</keyword>
<feature type="transmembrane region" description="Helical" evidence="1">
    <location>
        <begin position="106"/>
        <end position="125"/>
    </location>
</feature>
<dbReference type="EMBL" id="JAGSOJ010000001">
    <property type="protein sequence ID" value="MCM1988481.1"/>
    <property type="molecule type" value="Genomic_DNA"/>
</dbReference>
<feature type="transmembrane region" description="Helical" evidence="1">
    <location>
        <begin position="45"/>
        <end position="67"/>
    </location>
</feature>
<feature type="transmembrane region" description="Helical" evidence="1">
    <location>
        <begin position="131"/>
        <end position="153"/>
    </location>
</feature>
<accession>A0A9J6NX60</accession>
<keyword evidence="1" id="KW-0472">Membrane</keyword>